<protein>
    <submittedName>
        <fullName evidence="2">Uncharacterized protein</fullName>
    </submittedName>
</protein>
<name>A0A9Q1QTW4_9SOLA</name>
<dbReference type="Proteomes" id="UP001152561">
    <property type="component" value="Unassembled WGS sequence"/>
</dbReference>
<feature type="region of interest" description="Disordered" evidence="1">
    <location>
        <begin position="1"/>
        <end position="24"/>
    </location>
</feature>
<accession>A0A9Q1QTW4</accession>
<dbReference type="AlphaFoldDB" id="A0A9Q1QTW4"/>
<sequence>MAQAQPTTTHRKPKNPRGSSAAPMPNMGRSILLLLCLCQGEIVGVKNELPTSILGCLHTSDTRWALTGPITSIQRRSS</sequence>
<reference evidence="3" key="1">
    <citation type="journal article" date="2023" name="Proc. Natl. Acad. Sci. U.S.A.">
        <title>Genomic and structural basis for evolution of tropane alkaloid biosynthesis.</title>
        <authorList>
            <person name="Wanga Y.-J."/>
            <person name="Taina T."/>
            <person name="Yua J.-Y."/>
            <person name="Lia J."/>
            <person name="Xua B."/>
            <person name="Chenc J."/>
            <person name="D'Auriad J.C."/>
            <person name="Huanga J.-P."/>
            <person name="Huanga S.-X."/>
        </authorList>
    </citation>
    <scope>NUCLEOTIDE SEQUENCE [LARGE SCALE GENOMIC DNA]</scope>
    <source>
        <strain evidence="3">cv. KIB-2019</strain>
    </source>
</reference>
<proteinExistence type="predicted"/>
<dbReference type="EMBL" id="JAJAGQ010000024">
    <property type="protein sequence ID" value="KAJ8526684.1"/>
    <property type="molecule type" value="Genomic_DNA"/>
</dbReference>
<comment type="caution">
    <text evidence="2">The sequence shown here is derived from an EMBL/GenBank/DDBJ whole genome shotgun (WGS) entry which is preliminary data.</text>
</comment>
<evidence type="ECO:0000313" key="3">
    <source>
        <dbReference type="Proteomes" id="UP001152561"/>
    </source>
</evidence>
<evidence type="ECO:0000313" key="2">
    <source>
        <dbReference type="EMBL" id="KAJ8526684.1"/>
    </source>
</evidence>
<gene>
    <name evidence="2" type="ORF">K7X08_029161</name>
</gene>
<evidence type="ECO:0000256" key="1">
    <source>
        <dbReference type="SAM" id="MobiDB-lite"/>
    </source>
</evidence>
<organism evidence="2 3">
    <name type="scientific">Anisodus acutangulus</name>
    <dbReference type="NCBI Taxonomy" id="402998"/>
    <lineage>
        <taxon>Eukaryota</taxon>
        <taxon>Viridiplantae</taxon>
        <taxon>Streptophyta</taxon>
        <taxon>Embryophyta</taxon>
        <taxon>Tracheophyta</taxon>
        <taxon>Spermatophyta</taxon>
        <taxon>Magnoliopsida</taxon>
        <taxon>eudicotyledons</taxon>
        <taxon>Gunneridae</taxon>
        <taxon>Pentapetalae</taxon>
        <taxon>asterids</taxon>
        <taxon>lamiids</taxon>
        <taxon>Solanales</taxon>
        <taxon>Solanaceae</taxon>
        <taxon>Solanoideae</taxon>
        <taxon>Hyoscyameae</taxon>
        <taxon>Anisodus</taxon>
    </lineage>
</organism>
<keyword evidence="3" id="KW-1185">Reference proteome</keyword>